<name>A0A5E4QQL3_9NEOP</name>
<dbReference type="AlphaFoldDB" id="A0A5E4QQL3"/>
<proteinExistence type="predicted"/>
<reference evidence="3 4" key="1">
    <citation type="submission" date="2017-07" db="EMBL/GenBank/DDBJ databases">
        <authorList>
            <person name="Talla V."/>
            <person name="Backstrom N."/>
        </authorList>
    </citation>
    <scope>NUCLEOTIDE SEQUENCE [LARGE SCALE GENOMIC DNA]</scope>
</reference>
<evidence type="ECO:0000256" key="1">
    <source>
        <dbReference type="SAM" id="Coils"/>
    </source>
</evidence>
<feature type="region of interest" description="Disordered" evidence="2">
    <location>
        <begin position="26"/>
        <end position="81"/>
    </location>
</feature>
<evidence type="ECO:0000313" key="3">
    <source>
        <dbReference type="EMBL" id="VVD00562.1"/>
    </source>
</evidence>
<feature type="compositionally biased region" description="Polar residues" evidence="2">
    <location>
        <begin position="66"/>
        <end position="81"/>
    </location>
</feature>
<keyword evidence="4" id="KW-1185">Reference proteome</keyword>
<organism evidence="3 4">
    <name type="scientific">Leptidea sinapis</name>
    <dbReference type="NCBI Taxonomy" id="189913"/>
    <lineage>
        <taxon>Eukaryota</taxon>
        <taxon>Metazoa</taxon>
        <taxon>Ecdysozoa</taxon>
        <taxon>Arthropoda</taxon>
        <taxon>Hexapoda</taxon>
        <taxon>Insecta</taxon>
        <taxon>Pterygota</taxon>
        <taxon>Neoptera</taxon>
        <taxon>Endopterygota</taxon>
        <taxon>Lepidoptera</taxon>
        <taxon>Glossata</taxon>
        <taxon>Ditrysia</taxon>
        <taxon>Papilionoidea</taxon>
        <taxon>Pieridae</taxon>
        <taxon>Dismorphiinae</taxon>
        <taxon>Leptidea</taxon>
    </lineage>
</organism>
<evidence type="ECO:0000256" key="2">
    <source>
        <dbReference type="SAM" id="MobiDB-lite"/>
    </source>
</evidence>
<feature type="compositionally biased region" description="Basic and acidic residues" evidence="2">
    <location>
        <begin position="46"/>
        <end position="60"/>
    </location>
</feature>
<sequence length="884" mass="101239">MIFDHEYVRSWNKYSYTFGFTMNEKEKRPRDNLTDSDSGCVSPGSRIKDSASPELKRMDSGYKSPNAPSSPCNPRRQLNTPQDDFKEDFAKAQLAEVLDRDSETSSLKSNPVKEHLEQMILNTVSVEDRSCLEQILMMLYNYQALSSSVSEEEFYQQTKPKRICDLRSRPDTDLTSKTQKAIATVTPYNQKGKSDSLESLCEDRKPSNLLQESGIFEGVESETKETQTDLNDSFECSGELNTEIQRLNSIREKLERQSRNRTLSSKDEVDGLEYNIFVMSKVKIVNNNFNHSQELETQLADLQDKYERLEEDCCELEEIENDTRLHWQQLLAEKKQIERQSGEVRKKLEAKVAKLEGDLDTLRRQVAATINGADIKKDRIEEKIVELEKKIRREAENEKVCCMNGGYIKDTLKFKVNALLIRQQEMKNRIAELEKRETAYLEMLSQADDMWAEMEGSYKKKIEESQNIENGLKNKVCKLESERDQWKKCLEPLKKKLREIEESESGMRIALEKAERDAKALKAQNTNLTAMFGKADAEAKKAEAAFKSLDMKFRLDEDLKGQREASKKTEVKFAGDLDSIRKELTRACKNNQDLEVTNSELKEEVESLEKQLALTQKALNACKRKCDEKLKTMSHELSIKTEELEEMRSESMRKTYRASRVDLKPDRTEYVDEGYSIYSTAPKNDFGRMHHSMSYITSEGRCSCPSMRSQLVSQLIEDLFDRIHNSVDEDITRLCREIVPDKGDVTDEARAKITNYLLMAISKELIRSIGDADAKTDTEEWQRAISSMTYSVPYKSGNWSGNAGVVRGAARLASVSCACAAARLCAAVPVLADTIKKCQEEVLEHGDVKIMEEQLANAIESIVIFTSTDLKQVPSYYKFELYIH</sequence>
<dbReference type="Proteomes" id="UP000324832">
    <property type="component" value="Unassembled WGS sequence"/>
</dbReference>
<keyword evidence="1" id="KW-0175">Coiled coil</keyword>
<feature type="coiled-coil region" evidence="1">
    <location>
        <begin position="577"/>
        <end position="650"/>
    </location>
</feature>
<accession>A0A5E4QQL3</accession>
<feature type="coiled-coil region" evidence="1">
    <location>
        <begin position="292"/>
        <end position="443"/>
    </location>
</feature>
<protein>
    <submittedName>
        <fullName evidence="3">Uncharacterized protein</fullName>
    </submittedName>
</protein>
<dbReference type="EMBL" id="FZQP02004812">
    <property type="protein sequence ID" value="VVD00562.1"/>
    <property type="molecule type" value="Genomic_DNA"/>
</dbReference>
<feature type="coiled-coil region" evidence="1">
    <location>
        <begin position="497"/>
        <end position="531"/>
    </location>
</feature>
<gene>
    <name evidence="3" type="ORF">LSINAPIS_LOCUS11169</name>
</gene>
<evidence type="ECO:0000313" key="4">
    <source>
        <dbReference type="Proteomes" id="UP000324832"/>
    </source>
</evidence>